<keyword evidence="2" id="KW-1185">Reference proteome</keyword>
<dbReference type="Proteomes" id="UP001139260">
    <property type="component" value="Unassembled WGS sequence"/>
</dbReference>
<evidence type="ECO:0000313" key="2">
    <source>
        <dbReference type="Proteomes" id="UP001139260"/>
    </source>
</evidence>
<dbReference type="SMART" id="SM00028">
    <property type="entry name" value="TPR"/>
    <property type="match status" value="3"/>
</dbReference>
<dbReference type="EMBL" id="JALNUB010000002">
    <property type="protein sequence ID" value="MCK8141030.1"/>
    <property type="molecule type" value="Genomic_DNA"/>
</dbReference>
<dbReference type="RefSeq" id="WP_248427628.1">
    <property type="nucleotide sequence ID" value="NZ_JALNUB010000002.1"/>
</dbReference>
<sequence length="283" mass="33478">MKYILILFTFFSINLTAQNILKFDKKNTECEDKWISYQIDKDSTYVFGFIYIDSEAGLTLNYEGKFKIDNNGKFNRIESETKNEVGFIKVRLEPSKTAIAEIPQSKFKELNIDKTPSWLKSYKTDENSVNRLFRWGYIYNGWNECEKALTFLEKAEKIDSKFKGLQTELAFSYNALGKFDKAEISLKKSIAENPKECYTYKELAYTYTKLVNFEKVVETYTTMTKICTEQNFIQETAYNLAYEYFKIKDKTKFKTWKTEAEKWSKSENKYTKNLIIMETELNK</sequence>
<proteinExistence type="predicted"/>
<dbReference type="Gene3D" id="1.25.40.10">
    <property type="entry name" value="Tetratricopeptide repeat domain"/>
    <property type="match status" value="1"/>
</dbReference>
<dbReference type="AlphaFoldDB" id="A0A9X1XNQ0"/>
<gene>
    <name evidence="1" type="ORF">MW871_03910</name>
</gene>
<dbReference type="Pfam" id="PF13181">
    <property type="entry name" value="TPR_8"/>
    <property type="match status" value="1"/>
</dbReference>
<protein>
    <recommendedName>
        <fullName evidence="3">Tetratricopeptide repeat protein</fullName>
    </recommendedName>
</protein>
<dbReference type="InterPro" id="IPR019734">
    <property type="entry name" value="TPR_rpt"/>
</dbReference>
<evidence type="ECO:0008006" key="3">
    <source>
        <dbReference type="Google" id="ProtNLM"/>
    </source>
</evidence>
<dbReference type="SUPFAM" id="SSF48452">
    <property type="entry name" value="TPR-like"/>
    <property type="match status" value="1"/>
</dbReference>
<dbReference type="InterPro" id="IPR011990">
    <property type="entry name" value="TPR-like_helical_dom_sf"/>
</dbReference>
<evidence type="ECO:0000313" key="1">
    <source>
        <dbReference type="EMBL" id="MCK8141030.1"/>
    </source>
</evidence>
<name>A0A9X1XNQ0_9FLAO</name>
<reference evidence="1" key="1">
    <citation type="submission" date="2022-04" db="EMBL/GenBank/DDBJ databases">
        <title>Flavobacterium pygoscelis sp. nov. isolated from Chinstrap chick (Pygoscelis antarcticus).</title>
        <authorList>
            <person name="Irgang R."/>
            <person name="Poblete-Morales M."/>
            <person name="Avendano-Herrera R."/>
        </authorList>
    </citation>
    <scope>NUCLEOTIDE SEQUENCE</scope>
    <source>
        <strain evidence="1">I-SCBP12n</strain>
    </source>
</reference>
<comment type="caution">
    <text evidence="1">The sequence shown here is derived from an EMBL/GenBank/DDBJ whole genome shotgun (WGS) entry which is preliminary data.</text>
</comment>
<organism evidence="1 2">
    <name type="scientific">Flavobacterium pygoscelis</name>
    <dbReference type="NCBI Taxonomy" id="2893176"/>
    <lineage>
        <taxon>Bacteria</taxon>
        <taxon>Pseudomonadati</taxon>
        <taxon>Bacteroidota</taxon>
        <taxon>Flavobacteriia</taxon>
        <taxon>Flavobacteriales</taxon>
        <taxon>Flavobacteriaceae</taxon>
        <taxon>Flavobacterium</taxon>
    </lineage>
</organism>
<accession>A0A9X1XNQ0</accession>